<protein>
    <submittedName>
        <fullName evidence="1">Uncharacterized protein</fullName>
    </submittedName>
</protein>
<accession>A0A0L8HXG7</accession>
<gene>
    <name evidence="1" type="ORF">OCBIM_22003289mg</name>
</gene>
<evidence type="ECO:0000313" key="1">
    <source>
        <dbReference type="EMBL" id="KOF93881.1"/>
    </source>
</evidence>
<dbReference type="AlphaFoldDB" id="A0A0L8HXG7"/>
<reference evidence="1" key="1">
    <citation type="submission" date="2015-07" db="EMBL/GenBank/DDBJ databases">
        <title>MeaNS - Measles Nucleotide Surveillance Program.</title>
        <authorList>
            <person name="Tran T."/>
            <person name="Druce J."/>
        </authorList>
    </citation>
    <scope>NUCLEOTIDE SEQUENCE</scope>
    <source>
        <strain evidence="1">UCB-OBI-ISO-001</strain>
        <tissue evidence="1">Gonad</tissue>
    </source>
</reference>
<dbReference type="EMBL" id="KQ417076">
    <property type="protein sequence ID" value="KOF93881.1"/>
    <property type="molecule type" value="Genomic_DNA"/>
</dbReference>
<sequence>MSNDCCHVWDESVYQPSLSSISSRLLPLNGKEELYLSCLWLWRKNASGGRV</sequence>
<proteinExistence type="predicted"/>
<name>A0A0L8HXG7_OCTBM</name>
<organism evidence="1">
    <name type="scientific">Octopus bimaculoides</name>
    <name type="common">California two-spotted octopus</name>
    <dbReference type="NCBI Taxonomy" id="37653"/>
    <lineage>
        <taxon>Eukaryota</taxon>
        <taxon>Metazoa</taxon>
        <taxon>Spiralia</taxon>
        <taxon>Lophotrochozoa</taxon>
        <taxon>Mollusca</taxon>
        <taxon>Cephalopoda</taxon>
        <taxon>Coleoidea</taxon>
        <taxon>Octopodiformes</taxon>
        <taxon>Octopoda</taxon>
        <taxon>Incirrata</taxon>
        <taxon>Octopodidae</taxon>
        <taxon>Octopus</taxon>
    </lineage>
</organism>